<evidence type="ECO:0000256" key="1">
    <source>
        <dbReference type="ARBA" id="ARBA00005715"/>
    </source>
</evidence>
<dbReference type="InterPro" id="IPR042213">
    <property type="entry name" value="NBD_C_sf"/>
</dbReference>
<evidence type="ECO:0000256" key="3">
    <source>
        <dbReference type="ARBA" id="ARBA00022741"/>
    </source>
</evidence>
<keyword evidence="2" id="KW-0808">Transferase</keyword>
<evidence type="ECO:0000256" key="2">
    <source>
        <dbReference type="ARBA" id="ARBA00022679"/>
    </source>
</evidence>
<reference evidence="9 10" key="1">
    <citation type="submission" date="2019-03" db="EMBL/GenBank/DDBJ databases">
        <title>Genomic Encyclopedia of Type Strains, Phase III (KMG-III): the genomes of soil and plant-associated and newly described type strains.</title>
        <authorList>
            <person name="Whitman W."/>
        </authorList>
    </citation>
    <scope>NUCLEOTIDE SEQUENCE [LARGE SCALE GENOMIC DNA]</scope>
    <source>
        <strain evidence="9 10">VKM Ac-2527</strain>
    </source>
</reference>
<evidence type="ECO:0000259" key="8">
    <source>
        <dbReference type="Pfam" id="PF17042"/>
    </source>
</evidence>
<keyword evidence="5" id="KW-0067">ATP-binding</keyword>
<feature type="domain" description="Four-carbon acid sugar kinase N-terminal" evidence="7">
    <location>
        <begin position="23"/>
        <end position="251"/>
    </location>
</feature>
<dbReference type="InterPro" id="IPR010737">
    <property type="entry name" value="4-carb_acid_sugar_kinase_N"/>
</dbReference>
<dbReference type="SUPFAM" id="SSF142764">
    <property type="entry name" value="YgbK-like"/>
    <property type="match status" value="1"/>
</dbReference>
<gene>
    <name evidence="9" type="ORF">EV643_1049</name>
</gene>
<keyword evidence="6" id="KW-0119">Carbohydrate metabolism</keyword>
<evidence type="ECO:0000313" key="10">
    <source>
        <dbReference type="Proteomes" id="UP000295388"/>
    </source>
</evidence>
<evidence type="ECO:0000259" key="7">
    <source>
        <dbReference type="Pfam" id="PF07005"/>
    </source>
</evidence>
<evidence type="ECO:0000256" key="4">
    <source>
        <dbReference type="ARBA" id="ARBA00022777"/>
    </source>
</evidence>
<proteinExistence type="inferred from homology"/>
<keyword evidence="4" id="KW-0418">Kinase</keyword>
<accession>A0A4R6KII6</accession>
<evidence type="ECO:0000256" key="6">
    <source>
        <dbReference type="ARBA" id="ARBA00023277"/>
    </source>
</evidence>
<dbReference type="InterPro" id="IPR031475">
    <property type="entry name" value="NBD_C"/>
</dbReference>
<dbReference type="Gene3D" id="3.40.50.10840">
    <property type="entry name" value="Putative sugar-binding, N-terminal domain"/>
    <property type="match status" value="1"/>
</dbReference>
<keyword evidence="3" id="KW-0547">Nucleotide-binding</keyword>
<protein>
    <submittedName>
        <fullName evidence="9">Uncharacterized protein YgbK (DUF1537 family)</fullName>
    </submittedName>
</protein>
<comment type="caution">
    <text evidence="9">The sequence shown here is derived from an EMBL/GenBank/DDBJ whole genome shotgun (WGS) entry which is preliminary data.</text>
</comment>
<dbReference type="EMBL" id="SNWQ01000004">
    <property type="protein sequence ID" value="TDO50517.1"/>
    <property type="molecule type" value="Genomic_DNA"/>
</dbReference>
<dbReference type="Proteomes" id="UP000295388">
    <property type="component" value="Unassembled WGS sequence"/>
</dbReference>
<evidence type="ECO:0000313" key="9">
    <source>
        <dbReference type="EMBL" id="TDO50517.1"/>
    </source>
</evidence>
<organism evidence="9 10">
    <name type="scientific">Kribbella caucasensis</name>
    <dbReference type="NCBI Taxonomy" id="2512215"/>
    <lineage>
        <taxon>Bacteria</taxon>
        <taxon>Bacillati</taxon>
        <taxon>Actinomycetota</taxon>
        <taxon>Actinomycetes</taxon>
        <taxon>Propionibacteriales</taxon>
        <taxon>Kribbellaceae</taxon>
        <taxon>Kribbella</taxon>
    </lineage>
</organism>
<dbReference type="InterPro" id="IPR037051">
    <property type="entry name" value="4-carb_acid_sugar_kinase_N_sf"/>
</dbReference>
<feature type="domain" description="Four-carbon acid sugar kinase nucleotide binding" evidence="8">
    <location>
        <begin position="274"/>
        <end position="437"/>
    </location>
</feature>
<keyword evidence="10" id="KW-1185">Reference proteome</keyword>
<dbReference type="Gene3D" id="3.40.980.20">
    <property type="entry name" value="Four-carbon acid sugar kinase, nucleotide binding domain"/>
    <property type="match status" value="1"/>
</dbReference>
<dbReference type="GO" id="GO:0005524">
    <property type="term" value="F:ATP binding"/>
    <property type="evidence" value="ECO:0007669"/>
    <property type="project" value="UniProtKB-KW"/>
</dbReference>
<dbReference type="AlphaFoldDB" id="A0A4R6KII6"/>
<dbReference type="Pfam" id="PF17042">
    <property type="entry name" value="NBD_C"/>
    <property type="match status" value="1"/>
</dbReference>
<dbReference type="GO" id="GO:0016301">
    <property type="term" value="F:kinase activity"/>
    <property type="evidence" value="ECO:0007669"/>
    <property type="project" value="UniProtKB-KW"/>
</dbReference>
<evidence type="ECO:0000256" key="5">
    <source>
        <dbReference type="ARBA" id="ARBA00022840"/>
    </source>
</evidence>
<name>A0A4R6KII6_9ACTN</name>
<comment type="similarity">
    <text evidence="1">Belongs to the four-carbon acid sugar kinase family.</text>
</comment>
<sequence>MAASELARLDVVRNLNSDQRRWIVVLDDDPTGTQTTAGAPVLLGEWTDTDLLEAGRHPSGLCFIETNSRSLDAQDAARAVKSATLAALRVADQSGLHLTVVSRSDSTLRGHFEPELNAALDAFVQAGISLDGIIFAPAFFEAGRYTQGDVQWVADESGTRPAAETEFANDATFGFSERSLRDWVRHRWATRQGQVLTVPPHALRSLRESRDVAIVEATTYHELIEQVIEAYEREKSGARYLFRTGPSAVRAMSGQAQPATGDACLSRGIAGHGLVVAGSHTALTNRQLEELVLQHAPQVVELNLSLVLDDDPVSSTAESRRSVDAAVTALRQGLTLLQTSRDDVPHSANALETTRWIADALAVAVRNVCEQEAPGYVIAKGGITSSDLAAKSLRCRRATVLGQAFPGQVPVWRLEDGPAAGTPYVVFPGNVGSPTALASVVSILEGKEAS</sequence>
<dbReference type="Pfam" id="PF07005">
    <property type="entry name" value="SBD_N"/>
    <property type="match status" value="1"/>
</dbReference>